<dbReference type="GO" id="GO:0006281">
    <property type="term" value="P:DNA repair"/>
    <property type="evidence" value="ECO:0007669"/>
    <property type="project" value="InterPro"/>
</dbReference>
<evidence type="ECO:0000313" key="6">
    <source>
        <dbReference type="Proteomes" id="UP000288805"/>
    </source>
</evidence>
<keyword evidence="1" id="KW-0238">DNA-binding</keyword>
<feature type="domain" description="Reverse transcriptase" evidence="3">
    <location>
        <begin position="409"/>
        <end position="492"/>
    </location>
</feature>
<accession>A0A438F3D6</accession>
<proteinExistence type="inferred from homology"/>
<name>A0A438F3D6_VITVI</name>
<dbReference type="InterPro" id="IPR029703">
    <property type="entry name" value="POL2"/>
</dbReference>
<keyword evidence="1" id="KW-0004">4Fe-4S</keyword>
<dbReference type="Proteomes" id="UP000288805">
    <property type="component" value="Unassembled WGS sequence"/>
</dbReference>
<keyword evidence="1" id="KW-0539">Nucleus</keyword>
<keyword evidence="1" id="KW-0863">Zinc-finger</keyword>
<evidence type="ECO:0000259" key="3">
    <source>
        <dbReference type="Pfam" id="PF00078"/>
    </source>
</evidence>
<feature type="domain" description="DNA polymerase epsilon ,catalytic subunit A thumb" evidence="4">
    <location>
        <begin position="752"/>
        <end position="816"/>
    </location>
</feature>
<dbReference type="GO" id="GO:0008270">
    <property type="term" value="F:zinc ion binding"/>
    <property type="evidence" value="ECO:0007669"/>
    <property type="project" value="UniProtKB-KW"/>
</dbReference>
<evidence type="ECO:0000259" key="4">
    <source>
        <dbReference type="Pfam" id="PF22634"/>
    </source>
</evidence>
<dbReference type="AlphaFoldDB" id="A0A438F3D6"/>
<feature type="region of interest" description="Disordered" evidence="2">
    <location>
        <begin position="222"/>
        <end position="244"/>
    </location>
</feature>
<comment type="subcellular location">
    <subcellularLocation>
        <location evidence="1">Nucleus</location>
    </subcellularLocation>
</comment>
<gene>
    <name evidence="5" type="primary">POL2A_5</name>
    <name evidence="5" type="ORF">CK203_068465</name>
</gene>
<comment type="catalytic activity">
    <reaction evidence="1">
        <text>DNA(n) + a 2'-deoxyribonucleoside 5'-triphosphate = DNA(n+1) + diphosphate</text>
        <dbReference type="Rhea" id="RHEA:22508"/>
        <dbReference type="Rhea" id="RHEA-COMP:17339"/>
        <dbReference type="Rhea" id="RHEA-COMP:17340"/>
        <dbReference type="ChEBI" id="CHEBI:33019"/>
        <dbReference type="ChEBI" id="CHEBI:61560"/>
        <dbReference type="ChEBI" id="CHEBI:173112"/>
        <dbReference type="EC" id="2.7.7.7"/>
    </reaction>
</comment>
<dbReference type="GO" id="GO:0008622">
    <property type="term" value="C:epsilon DNA polymerase complex"/>
    <property type="evidence" value="ECO:0007669"/>
    <property type="project" value="InterPro"/>
</dbReference>
<reference evidence="5 6" key="1">
    <citation type="journal article" date="2018" name="PLoS Genet.">
        <title>Population sequencing reveals clonal diversity and ancestral inbreeding in the grapevine cultivar Chardonnay.</title>
        <authorList>
            <person name="Roach M.J."/>
            <person name="Johnson D.L."/>
            <person name="Bohlmann J."/>
            <person name="van Vuuren H.J."/>
            <person name="Jones S.J."/>
            <person name="Pretorius I.S."/>
            <person name="Schmidt S.A."/>
            <person name="Borneman A.R."/>
        </authorList>
    </citation>
    <scope>NUCLEOTIDE SEQUENCE [LARGE SCALE GENOMIC DNA]</scope>
    <source>
        <strain evidence="6">cv. Chardonnay</strain>
        <tissue evidence="5">Leaf</tissue>
    </source>
</reference>
<sequence length="1221" mass="139892">MIVSNKMWTTLFPPSVDHRQGHRSSSEPLFLRKSSLFSEVRNLEEDLGTGSQMKRGIRESPLFRCLLSRNSKRCSREETSTLRGEADPRNSHFEEDREGFLGRVGFDFRGSLVMDLPSISEIRGKRLIFEGICETPGVENMEVCLPFPSQPPKSSSFPSCSLELPLPSPSGPHLLSSVSLSQSPRENQVTSEIFFEKGVGTFYQKYVGILVRDEEENQCALSNQLSESFTPRKSKPSSPKEDSNLLSGLFQEEKQWLHRGLGSRNKRRVVKYFLRSENSDVVMIQETKKEKCDRSSFPKAFKKPLLEGPRIIGQLFWIPTRSCGAQHLLGNGWEGHKFMRRLQSVKAKLKEWNKEIYQGVGEGRGLVLNNAGSITDEILLYFEKLYASPTGESWSVERLDWSPISEESALRLPISLITSLYKIIAKVLSGRLRGVLHETIHSTQGAFVHGRQILDAVLIANEIVDERRRSREEGVVFKIDFEKAYDHVREEDLQTLKNLLLVFGHISGLKVNLDKSNIYGINLDQVHLSRLAEMLDCKASGWPILYLGIGEGKRDHLVRWDVVCKPKAIGGLGFENISLRNLALLGKWLWRWSHRCPWKTIAQVFQEFFLVYSVCGRKWGKNSVLGRFVVFPSKFVWNSQVPFKVKSFVWLVAHKKLAKTDCVPPRSIFDMMSIKFNGFGSSKRGIVLWQAASIALIRVVWWERNARIFEDKARNSKYLWDSIVFLASLWAFCSKVFKGTPLNVLQLDWLAGTPVSERAVPVAIFETDAEIMKFYVRKWCKISSDVGIRSIVDWSYYKQRLGSAIQKIITIPAAMQKVANPVPRVVHPDWLYKKVREKEEKFRQRKLVDMFGSLKRDDNVKMNVNAITSNHVISEENIEDLEDFRNKGRTSSAGPRPIVRFYEVNGKQQSDAMNCLANSPQQPANHSESALTPMQPTDISTDNIDRNVDYQGWLEMKKRKWKDAREKRKRQRMDNSKTSIRLMVSQSFQIIQLAPSSQHGQFFAWVIVEGVMLKIPITVPRVFYLNSKAPITEEFPGRRVNKTLPHGHHSYNLIEIIIDEDQFRGESRKLAAHLADPEVEGIYETKVPLEFNAVLQIGCVCKVDKTAKKRNIQDGWSLSELHMKTTTECPYLEQSISFFYLYHRTISVVVVNPFQNKELSPSIIEKQFREACEALSIEPPQPRNGISFKVDYVGYVKDAEKFLQRTINDHSRLAIFEISFC</sequence>
<organism evidence="5 6">
    <name type="scientific">Vitis vinifera</name>
    <name type="common">Grape</name>
    <dbReference type="NCBI Taxonomy" id="29760"/>
    <lineage>
        <taxon>Eukaryota</taxon>
        <taxon>Viridiplantae</taxon>
        <taxon>Streptophyta</taxon>
        <taxon>Embryophyta</taxon>
        <taxon>Tracheophyta</taxon>
        <taxon>Spermatophyta</taxon>
        <taxon>Magnoliopsida</taxon>
        <taxon>eudicotyledons</taxon>
        <taxon>Gunneridae</taxon>
        <taxon>Pentapetalae</taxon>
        <taxon>rosids</taxon>
        <taxon>Vitales</taxon>
        <taxon>Vitaceae</taxon>
        <taxon>Viteae</taxon>
        <taxon>Vitis</taxon>
    </lineage>
</organism>
<dbReference type="GO" id="GO:0006260">
    <property type="term" value="P:DNA replication"/>
    <property type="evidence" value="ECO:0007669"/>
    <property type="project" value="UniProtKB-KW"/>
</dbReference>
<dbReference type="GO" id="GO:0003887">
    <property type="term" value="F:DNA-directed DNA polymerase activity"/>
    <property type="evidence" value="ECO:0007669"/>
    <property type="project" value="UniProtKB-KW"/>
</dbReference>
<dbReference type="PANTHER" id="PTHR10670">
    <property type="entry name" value="DNA POLYMERASE EPSILON CATALYTIC SUBUNIT A"/>
    <property type="match status" value="1"/>
</dbReference>
<keyword evidence="1" id="KW-0408">Iron</keyword>
<dbReference type="GO" id="GO:0051539">
    <property type="term" value="F:4 iron, 4 sulfur cluster binding"/>
    <property type="evidence" value="ECO:0007669"/>
    <property type="project" value="UniProtKB-KW"/>
</dbReference>
<dbReference type="PANTHER" id="PTHR10670:SF0">
    <property type="entry name" value="DNA POLYMERASE EPSILON CATALYTIC SUBUNIT A"/>
    <property type="match status" value="1"/>
</dbReference>
<comment type="similarity">
    <text evidence="1">Belongs to the DNA polymerase type-B family.</text>
</comment>
<protein>
    <recommendedName>
        <fullName evidence="1">DNA polymerase epsilon catalytic subunit</fullName>
        <ecNumber evidence="1">2.7.7.7</ecNumber>
    </recommendedName>
</protein>
<dbReference type="EMBL" id="QGNW01001128">
    <property type="protein sequence ID" value="RVW54426.1"/>
    <property type="molecule type" value="Genomic_DNA"/>
</dbReference>
<dbReference type="GO" id="GO:0003677">
    <property type="term" value="F:DNA binding"/>
    <property type="evidence" value="ECO:0007669"/>
    <property type="project" value="UniProtKB-KW"/>
</dbReference>
<keyword evidence="1" id="KW-0239">DNA-directed DNA polymerase</keyword>
<comment type="cofactor">
    <cofactor evidence="1">
        <name>[4Fe-4S] cluster</name>
        <dbReference type="ChEBI" id="CHEBI:49883"/>
    </cofactor>
</comment>
<evidence type="ECO:0000256" key="2">
    <source>
        <dbReference type="SAM" id="MobiDB-lite"/>
    </source>
</evidence>
<keyword evidence="1" id="KW-0479">Metal-binding</keyword>
<feature type="region of interest" description="Disordered" evidence="2">
    <location>
        <begin position="919"/>
        <end position="942"/>
    </location>
</feature>
<keyword evidence="1" id="KW-0548">Nucleotidyltransferase</keyword>
<evidence type="ECO:0000313" key="5">
    <source>
        <dbReference type="EMBL" id="RVW54426.1"/>
    </source>
</evidence>
<dbReference type="Pfam" id="PF22634">
    <property type="entry name" value="POL2_thumb"/>
    <property type="match status" value="1"/>
</dbReference>
<comment type="function">
    <text evidence="1">DNA polymerase II participates in chromosomal DNA replication.</text>
</comment>
<dbReference type="InterPro" id="IPR000477">
    <property type="entry name" value="RT_dom"/>
</dbReference>
<dbReference type="EC" id="2.7.7.7" evidence="1"/>
<comment type="caution">
    <text evidence="5">The sequence shown here is derived from an EMBL/GenBank/DDBJ whole genome shotgun (WGS) entry which is preliminary data.</text>
</comment>
<keyword evidence="1" id="KW-0235">DNA replication</keyword>
<feature type="compositionally biased region" description="Polar residues" evidence="2">
    <location>
        <begin position="222"/>
        <end position="231"/>
    </location>
</feature>
<keyword evidence="1" id="KW-0862">Zinc</keyword>
<keyword evidence="1" id="KW-0411">Iron-sulfur</keyword>
<dbReference type="Pfam" id="PF00078">
    <property type="entry name" value="RVT_1"/>
    <property type="match status" value="1"/>
</dbReference>
<keyword evidence="1" id="KW-0808">Transferase</keyword>
<dbReference type="InterPro" id="IPR055191">
    <property type="entry name" value="POL2_thumb"/>
</dbReference>
<evidence type="ECO:0000256" key="1">
    <source>
        <dbReference type="RuleBase" id="RU365029"/>
    </source>
</evidence>